<proteinExistence type="predicted"/>
<evidence type="ECO:0000313" key="2">
    <source>
        <dbReference type="Proteomes" id="UP001142175"/>
    </source>
</evidence>
<reference evidence="1" key="1">
    <citation type="submission" date="2022-08" db="EMBL/GenBank/DDBJ databases">
        <authorList>
            <person name="Zhang D."/>
        </authorList>
    </citation>
    <scope>NUCLEOTIDE SEQUENCE</scope>
    <source>
        <strain evidence="1">XJ19-11</strain>
    </source>
</reference>
<name>A0A9X2T3V4_9BACT</name>
<gene>
    <name evidence="1" type="ORF">NU887_17425</name>
</gene>
<sequence length="63" mass="7161">MHTKASFTNISNCVNFERFGMTSGLFYEKGFAFLPKGSKISVFVQKVAEWIAVFKNAFDRFGL</sequence>
<comment type="caution">
    <text evidence="1">The sequence shown here is derived from an EMBL/GenBank/DDBJ whole genome shotgun (WGS) entry which is preliminary data.</text>
</comment>
<dbReference type="RefSeq" id="WP_258424666.1">
    <property type="nucleotide sequence ID" value="NZ_JANSUY010000019.1"/>
</dbReference>
<protein>
    <submittedName>
        <fullName evidence="1">Uncharacterized protein</fullName>
    </submittedName>
</protein>
<organism evidence="1 2">
    <name type="scientific">Aquiflexum gelatinilyticum</name>
    <dbReference type="NCBI Taxonomy" id="2961943"/>
    <lineage>
        <taxon>Bacteria</taxon>
        <taxon>Pseudomonadati</taxon>
        <taxon>Bacteroidota</taxon>
        <taxon>Cytophagia</taxon>
        <taxon>Cytophagales</taxon>
        <taxon>Cyclobacteriaceae</taxon>
        <taxon>Aquiflexum</taxon>
    </lineage>
</organism>
<evidence type="ECO:0000313" key="1">
    <source>
        <dbReference type="EMBL" id="MCR9016820.1"/>
    </source>
</evidence>
<dbReference type="Proteomes" id="UP001142175">
    <property type="component" value="Unassembled WGS sequence"/>
</dbReference>
<keyword evidence="2" id="KW-1185">Reference proteome</keyword>
<dbReference type="EMBL" id="JANSUY010000019">
    <property type="protein sequence ID" value="MCR9016820.1"/>
    <property type="molecule type" value="Genomic_DNA"/>
</dbReference>
<dbReference type="AlphaFoldDB" id="A0A9X2T3V4"/>
<accession>A0A9X2T3V4</accession>